<evidence type="ECO:0000313" key="1">
    <source>
        <dbReference type="EMBL" id="MBB3081280.1"/>
    </source>
</evidence>
<comment type="caution">
    <text evidence="1">The sequence shown here is derived from an EMBL/GenBank/DDBJ whole genome shotgun (WGS) entry which is preliminary data.</text>
</comment>
<dbReference type="InterPro" id="IPR038461">
    <property type="entry name" value="Schlafen_AlbA_2_dom_sf"/>
</dbReference>
<dbReference type="AlphaFoldDB" id="A0A7W4ZZ64"/>
<evidence type="ECO:0008006" key="3">
    <source>
        <dbReference type="Google" id="ProtNLM"/>
    </source>
</evidence>
<evidence type="ECO:0000313" key="2">
    <source>
        <dbReference type="Proteomes" id="UP000572907"/>
    </source>
</evidence>
<proteinExistence type="predicted"/>
<gene>
    <name evidence="1" type="ORF">FHS41_007835</name>
</gene>
<reference evidence="1 2" key="1">
    <citation type="submission" date="2020-08" db="EMBL/GenBank/DDBJ databases">
        <title>Genomic Encyclopedia of Type Strains, Phase III (KMG-III): the genomes of soil and plant-associated and newly described type strains.</title>
        <authorList>
            <person name="Whitman W."/>
        </authorList>
    </citation>
    <scope>NUCLEOTIDE SEQUENCE [LARGE SCALE GENOMIC DNA]</scope>
    <source>
        <strain evidence="1 2">CECT 3237</strain>
    </source>
</reference>
<name>A0A7W4ZZ64_9ACTN</name>
<organism evidence="1 2">
    <name type="scientific">Streptomyces violarus</name>
    <dbReference type="NCBI Taxonomy" id="67380"/>
    <lineage>
        <taxon>Bacteria</taxon>
        <taxon>Bacillati</taxon>
        <taxon>Actinomycetota</taxon>
        <taxon>Actinomycetes</taxon>
        <taxon>Kitasatosporales</taxon>
        <taxon>Streptomycetaceae</taxon>
        <taxon>Streptomyces</taxon>
    </lineage>
</organism>
<accession>A0A7W4ZZ64</accession>
<keyword evidence="2" id="KW-1185">Reference proteome</keyword>
<dbReference type="Gene3D" id="3.30.950.30">
    <property type="entry name" value="Schlafen, AAA domain"/>
    <property type="match status" value="1"/>
</dbReference>
<dbReference type="RefSeq" id="WP_184599386.1">
    <property type="nucleotide sequence ID" value="NZ_BMUP01000004.1"/>
</dbReference>
<dbReference type="Proteomes" id="UP000572907">
    <property type="component" value="Unassembled WGS sequence"/>
</dbReference>
<dbReference type="EMBL" id="JACHXE010000012">
    <property type="protein sequence ID" value="MBB3081280.1"/>
    <property type="molecule type" value="Genomic_DNA"/>
</dbReference>
<protein>
    <recommendedName>
        <fullName evidence="3">Schlafen AlbA-2 domain-containing protein</fullName>
    </recommendedName>
</protein>
<sequence>MIGFDGSGGGDGNSWLVTAVWHEREGEMSAAASLAEALVIAACSTNWPDSLTPTDILQALKQDLTHLLVGHLTEGSEFDAKELIDLRNSSWRIELAKDIAQFANSPAGGLLLIDAKTNKRPGGVEVFQKLAPLDMNPKFPITVPVFVQKARDTADAHIHPMISGLEIASIKTRKGSVIYAYIPPQDPRSQPFIVTGEDLPGGGHFFTIPRRRGDGNLPVSPKELHRLIAGKLW</sequence>